<protein>
    <submittedName>
        <fullName evidence="1">Uncharacterized protein</fullName>
    </submittedName>
</protein>
<dbReference type="Proteomes" id="UP000185657">
    <property type="component" value="Unassembled WGS sequence"/>
</dbReference>
<name>A0A167HX56_9BURK</name>
<dbReference type="KEGG" id="hyl:LPB072_12535"/>
<evidence type="ECO:0000313" key="4">
    <source>
        <dbReference type="Proteomes" id="UP000185680"/>
    </source>
</evidence>
<dbReference type="EMBL" id="LVWD01000013">
    <property type="protein sequence ID" value="OAD41849.1"/>
    <property type="molecule type" value="Genomic_DNA"/>
</dbReference>
<organism evidence="1 4">
    <name type="scientific">Hydrogenophaga crassostreae</name>
    <dbReference type="NCBI Taxonomy" id="1763535"/>
    <lineage>
        <taxon>Bacteria</taxon>
        <taxon>Pseudomonadati</taxon>
        <taxon>Pseudomonadota</taxon>
        <taxon>Betaproteobacteria</taxon>
        <taxon>Burkholderiales</taxon>
        <taxon>Comamonadaceae</taxon>
        <taxon>Hydrogenophaga</taxon>
    </lineage>
</organism>
<evidence type="ECO:0000313" key="1">
    <source>
        <dbReference type="EMBL" id="AOW13556.1"/>
    </source>
</evidence>
<dbReference type="EMBL" id="CP017476">
    <property type="protein sequence ID" value="AOW13556.1"/>
    <property type="molecule type" value="Genomic_DNA"/>
</dbReference>
<sequence length="78" mass="8856">MQTALKSEEWLVADGYDEGALKRLDSVLRAVGGSGQGADWGRKIFLNGRSWVQVVFWRFQRRHTVDCGSWVRAISCIK</sequence>
<gene>
    <name evidence="1" type="ORF">LPB072_12535</name>
    <name evidence="2" type="ORF">LPB72_11155</name>
</gene>
<evidence type="ECO:0000313" key="2">
    <source>
        <dbReference type="EMBL" id="OAD41849.1"/>
    </source>
</evidence>
<evidence type="ECO:0000313" key="3">
    <source>
        <dbReference type="Proteomes" id="UP000185657"/>
    </source>
</evidence>
<proteinExistence type="predicted"/>
<dbReference type="STRING" id="1763535.LPB072_12535"/>
<keyword evidence="3" id="KW-1185">Reference proteome</keyword>
<reference evidence="2 3" key="1">
    <citation type="submission" date="2016-02" db="EMBL/GenBank/DDBJ databases">
        <title>Draft genome sequence of Hydrogenophaga sp. LPB0072.</title>
        <authorList>
            <person name="Shin S.-K."/>
            <person name="Yi H."/>
        </authorList>
    </citation>
    <scope>NUCLEOTIDE SEQUENCE [LARGE SCALE GENOMIC DNA]</scope>
    <source>
        <strain evidence="2 3">LPB0072</strain>
    </source>
</reference>
<accession>A0A167HX56</accession>
<dbReference type="Proteomes" id="UP000185680">
    <property type="component" value="Chromosome"/>
</dbReference>
<reference evidence="1 4" key="2">
    <citation type="submission" date="2016-10" db="EMBL/GenBank/DDBJ databases">
        <title>Hydorgenophaga sp. LPB0072 isolated from gastropod.</title>
        <authorList>
            <person name="Kim E."/>
            <person name="Yi H."/>
        </authorList>
    </citation>
    <scope>NUCLEOTIDE SEQUENCE [LARGE SCALE GENOMIC DNA]</scope>
    <source>
        <strain evidence="1 4">LPB0072</strain>
    </source>
</reference>
<dbReference type="AlphaFoldDB" id="A0A167HX56"/>